<keyword evidence="1" id="KW-0175">Coiled coil</keyword>
<feature type="coiled-coil region" evidence="1">
    <location>
        <begin position="72"/>
        <end position="99"/>
    </location>
</feature>
<name>X0SMX2_9ZZZZ</name>
<accession>X0SMX2</accession>
<evidence type="ECO:0000313" key="2">
    <source>
        <dbReference type="EMBL" id="GAF82404.1"/>
    </source>
</evidence>
<comment type="caution">
    <text evidence="2">The sequence shown here is derived from an EMBL/GenBank/DDBJ whole genome shotgun (WGS) entry which is preliminary data.</text>
</comment>
<protein>
    <submittedName>
        <fullName evidence="2">Uncharacterized protein</fullName>
    </submittedName>
</protein>
<proteinExistence type="predicted"/>
<gene>
    <name evidence="2" type="ORF">S01H1_11817</name>
</gene>
<evidence type="ECO:0000256" key="1">
    <source>
        <dbReference type="SAM" id="Coils"/>
    </source>
</evidence>
<sequence length="146" mass="17235">MILINNSTILLIKVKINNISIMSKSKIKDILKMIDGNYGHEADDELLGEIIKGKKEYGENFEKEFWKEFNNMKSKDKMIEDLQKENEMLKKELEKYKSSEPPYTMSKLLDGLHIDSYQYVDDEICEKLKDDIKENYSEDEELIINI</sequence>
<organism evidence="2">
    <name type="scientific">marine sediment metagenome</name>
    <dbReference type="NCBI Taxonomy" id="412755"/>
    <lineage>
        <taxon>unclassified sequences</taxon>
        <taxon>metagenomes</taxon>
        <taxon>ecological metagenomes</taxon>
    </lineage>
</organism>
<dbReference type="EMBL" id="BARS01006039">
    <property type="protein sequence ID" value="GAF82404.1"/>
    <property type="molecule type" value="Genomic_DNA"/>
</dbReference>
<reference evidence="2" key="1">
    <citation type="journal article" date="2014" name="Front. Microbiol.">
        <title>High frequency of phylogenetically diverse reductive dehalogenase-homologous genes in deep subseafloor sedimentary metagenomes.</title>
        <authorList>
            <person name="Kawai M."/>
            <person name="Futagami T."/>
            <person name="Toyoda A."/>
            <person name="Takaki Y."/>
            <person name="Nishi S."/>
            <person name="Hori S."/>
            <person name="Arai W."/>
            <person name="Tsubouchi T."/>
            <person name="Morono Y."/>
            <person name="Uchiyama I."/>
            <person name="Ito T."/>
            <person name="Fujiyama A."/>
            <person name="Inagaki F."/>
            <person name="Takami H."/>
        </authorList>
    </citation>
    <scope>NUCLEOTIDE SEQUENCE</scope>
    <source>
        <strain evidence="2">Expedition CK06-06</strain>
    </source>
</reference>
<dbReference type="AlphaFoldDB" id="X0SMX2"/>
<dbReference type="Gene3D" id="1.20.5.1700">
    <property type="match status" value="1"/>
</dbReference>